<dbReference type="PANTHER" id="PTHR31431">
    <property type="entry name" value="NUCLEOPORIN NUP188 HOMOLOG"/>
    <property type="match status" value="1"/>
</dbReference>
<dbReference type="PANTHER" id="PTHR31431:SF1">
    <property type="entry name" value="NUCLEOPORIN NUP188"/>
    <property type="match status" value="1"/>
</dbReference>
<name>A0A6A3J7T5_9STRA</name>
<dbReference type="InterPro" id="IPR044840">
    <property type="entry name" value="Nup188"/>
</dbReference>
<organism evidence="2 3">
    <name type="scientific">Phytophthora fragariae</name>
    <dbReference type="NCBI Taxonomy" id="53985"/>
    <lineage>
        <taxon>Eukaryota</taxon>
        <taxon>Sar</taxon>
        <taxon>Stramenopiles</taxon>
        <taxon>Oomycota</taxon>
        <taxon>Peronosporomycetes</taxon>
        <taxon>Peronosporales</taxon>
        <taxon>Peronosporaceae</taxon>
        <taxon>Phytophthora</taxon>
    </lineage>
</organism>
<dbReference type="AlphaFoldDB" id="A0A6A3J7T5"/>
<dbReference type="GO" id="GO:0006405">
    <property type="term" value="P:RNA export from nucleus"/>
    <property type="evidence" value="ECO:0007669"/>
    <property type="project" value="TreeGrafter"/>
</dbReference>
<accession>A0A6A3J7T5</accession>
<dbReference type="GO" id="GO:0006606">
    <property type="term" value="P:protein import into nucleus"/>
    <property type="evidence" value="ECO:0007669"/>
    <property type="project" value="TreeGrafter"/>
</dbReference>
<comment type="caution">
    <text evidence="2">The sequence shown here is derived from an EMBL/GenBank/DDBJ whole genome shotgun (WGS) entry which is preliminary data.</text>
</comment>
<dbReference type="GO" id="GO:0044611">
    <property type="term" value="C:nuclear pore inner ring"/>
    <property type="evidence" value="ECO:0007669"/>
    <property type="project" value="TreeGrafter"/>
</dbReference>
<reference evidence="2 3" key="1">
    <citation type="submission" date="2018-09" db="EMBL/GenBank/DDBJ databases">
        <title>Genomic investigation of the strawberry pathogen Phytophthora fragariae indicates pathogenicity is determined by transcriptional variation in three key races.</title>
        <authorList>
            <person name="Adams T.M."/>
            <person name="Armitage A.D."/>
            <person name="Sobczyk M.K."/>
            <person name="Bates H.J."/>
            <person name="Dunwell J.M."/>
            <person name="Nellist C.F."/>
            <person name="Harrison R.J."/>
        </authorList>
    </citation>
    <scope>NUCLEOTIDE SEQUENCE [LARGE SCALE GENOMIC DNA]</scope>
    <source>
        <strain evidence="2 3">SCRP245</strain>
    </source>
</reference>
<keyword evidence="1" id="KW-0175">Coiled coil</keyword>
<proteinExistence type="predicted"/>
<evidence type="ECO:0000256" key="1">
    <source>
        <dbReference type="SAM" id="Coils"/>
    </source>
</evidence>
<feature type="coiled-coil region" evidence="1">
    <location>
        <begin position="115"/>
        <end position="142"/>
    </location>
</feature>
<protein>
    <submittedName>
        <fullName evidence="2">Uncharacterized protein</fullName>
    </submittedName>
</protein>
<dbReference type="Proteomes" id="UP000460718">
    <property type="component" value="Unassembled WGS sequence"/>
</dbReference>
<dbReference type="EMBL" id="QXFW01001402">
    <property type="protein sequence ID" value="KAE8991346.1"/>
    <property type="molecule type" value="Genomic_DNA"/>
</dbReference>
<dbReference type="GO" id="GO:0017056">
    <property type="term" value="F:structural constituent of nuclear pore"/>
    <property type="evidence" value="ECO:0007669"/>
    <property type="project" value="InterPro"/>
</dbReference>
<evidence type="ECO:0000313" key="3">
    <source>
        <dbReference type="Proteomes" id="UP000460718"/>
    </source>
</evidence>
<sequence length="936" mass="104153">MVFRTQTIPSDSMARATAETPRSAAHVLSWLRRCRREELPVERVLDSVRSVAGVVPLGGRVGGSDGATPPRNSALTLFEAGKDADAGEESTTEQLDEKLWDLLLSSCQLPSSGDQQKLRKALETLQDAKEAKRLNIERLRLKFFAARRDFFAVRIELLRAARNPQHPNCQAAEEIVDELLKEGLREALLDEMHGRQFYQPPRFTGVGAAERKALVDWELQFLEEEALLRELLLLTLVASREKATLEIAVKIAKTVHSWEVRLFEDVFTASTLALPVAQESARRLTQMQCRRLFLVQSQETKELEAMLQQTLVAAEKQHSFHYLNALLRSLIFGNDYADSDNVGRQPFLPLSLHAKTLWALPNVAASSGLCDGNVTKTQTQINPDSSSIYQHVVAAFLNEMLALLRYMENLEGAQQLHAMVKFVLPVLSNASVAQQTLGIDVEDSNMTDIVASGESAALRELLTKTRAFLPDSLLSCVQMSTALCCVDLLMSSSIGGGQEECVNLIVKSAKKLFELQERITGEYPVVLATQVIFMSVVRWFLAEEAETLANPTPSETEGYRAFVATERLWLVGAAEFGIEVLSTHESWKFISSCDRCEIAERCFRLLYVLVLPRKHVDERNDMISAFQVALHETLSTDMSLVMKLLRSSCAVLSSMEGHMGNWNSIAMTDNDEDDNASKGDCDGHFPLVYETEIDCAGVNLVRLESLVTTSLRFLALLVGKGTAFVNAQVARKIMLTPIDDGVPKKRKSLTIVTLCGGYLGYPVEKAPGIAYWSLQILQQAAIVLDYRLERESRDFSSMHSLVALFHGYQDLPLVRGMFSRLLRVSSPRHVALRKEVIEMLTLCLDHQPGFLALLLFGDDRKDDATANNAADAKTEEDPLPFVTLLERFFGASEQLLEQSSDLFCALLTFLVQVWEGAIHNGLGVHLKIMAARNVDC</sequence>
<gene>
    <name evidence="2" type="ORF">PF011_g17980</name>
</gene>
<evidence type="ECO:0000313" key="2">
    <source>
        <dbReference type="EMBL" id="KAE8991346.1"/>
    </source>
</evidence>